<comment type="caution">
    <text evidence="1">The sequence shown here is derived from an EMBL/GenBank/DDBJ whole genome shotgun (WGS) entry which is preliminary data.</text>
</comment>
<gene>
    <name evidence="1" type="ORF">PIB30_084692</name>
</gene>
<protein>
    <recommendedName>
        <fullName evidence="3">Reverse transcriptase RNase H-like domain-containing protein</fullName>
    </recommendedName>
</protein>
<proteinExistence type="predicted"/>
<keyword evidence="2" id="KW-1185">Reference proteome</keyword>
<name>A0ABU6UVB9_9FABA</name>
<sequence>MSHIEPNPNQPSVSIPLFPSSTDFVPCIEDINVGGEKESQPVAYFSEHLHGMRLKYSTYGKAIYVLHLIIQGILNKRNAQSTDHKGQNGNLVMFKDQNTRRITLYRFWTSRRPRVRIKRKCIDLEHKEYGFHQVTWSASNHKKRAKLIGFSSDSEIT</sequence>
<evidence type="ECO:0000313" key="1">
    <source>
        <dbReference type="EMBL" id="MED6163913.1"/>
    </source>
</evidence>
<organism evidence="1 2">
    <name type="scientific">Stylosanthes scabra</name>
    <dbReference type="NCBI Taxonomy" id="79078"/>
    <lineage>
        <taxon>Eukaryota</taxon>
        <taxon>Viridiplantae</taxon>
        <taxon>Streptophyta</taxon>
        <taxon>Embryophyta</taxon>
        <taxon>Tracheophyta</taxon>
        <taxon>Spermatophyta</taxon>
        <taxon>Magnoliopsida</taxon>
        <taxon>eudicotyledons</taxon>
        <taxon>Gunneridae</taxon>
        <taxon>Pentapetalae</taxon>
        <taxon>rosids</taxon>
        <taxon>fabids</taxon>
        <taxon>Fabales</taxon>
        <taxon>Fabaceae</taxon>
        <taxon>Papilionoideae</taxon>
        <taxon>50 kb inversion clade</taxon>
        <taxon>dalbergioids sensu lato</taxon>
        <taxon>Dalbergieae</taxon>
        <taxon>Pterocarpus clade</taxon>
        <taxon>Stylosanthes</taxon>
    </lineage>
</organism>
<reference evidence="1 2" key="1">
    <citation type="journal article" date="2023" name="Plants (Basel)">
        <title>Bridging the Gap: Combining Genomics and Transcriptomics Approaches to Understand Stylosanthes scabra, an Orphan Legume from the Brazilian Caatinga.</title>
        <authorList>
            <person name="Ferreira-Neto J.R.C."/>
            <person name="da Silva M.D."/>
            <person name="Binneck E."/>
            <person name="de Melo N.F."/>
            <person name="da Silva R.H."/>
            <person name="de Melo A.L.T.M."/>
            <person name="Pandolfi V."/>
            <person name="Bustamante F.O."/>
            <person name="Brasileiro-Vidal A.C."/>
            <person name="Benko-Iseppon A.M."/>
        </authorList>
    </citation>
    <scope>NUCLEOTIDE SEQUENCE [LARGE SCALE GENOMIC DNA]</scope>
    <source>
        <tissue evidence="1">Leaves</tissue>
    </source>
</reference>
<evidence type="ECO:0008006" key="3">
    <source>
        <dbReference type="Google" id="ProtNLM"/>
    </source>
</evidence>
<dbReference type="EMBL" id="JASCZI010122211">
    <property type="protein sequence ID" value="MED6163913.1"/>
    <property type="molecule type" value="Genomic_DNA"/>
</dbReference>
<accession>A0ABU6UVB9</accession>
<dbReference type="Proteomes" id="UP001341840">
    <property type="component" value="Unassembled WGS sequence"/>
</dbReference>
<evidence type="ECO:0000313" key="2">
    <source>
        <dbReference type="Proteomes" id="UP001341840"/>
    </source>
</evidence>